<reference evidence="3" key="1">
    <citation type="submission" date="2013-12" db="EMBL/GenBank/DDBJ databases">
        <title>A Varibaculum cambriense genome reconstructed from a premature infant gut community with otherwise low bacterial novelty that shifts toward anaerobic metabolism during the third week of life.</title>
        <authorList>
            <person name="Brown C.T."/>
            <person name="Sharon I."/>
            <person name="Thomas B.C."/>
            <person name="Castelle C.J."/>
            <person name="Morowitz M.J."/>
            <person name="Banfield J.F."/>
        </authorList>
    </citation>
    <scope>NUCLEOTIDE SEQUENCE</scope>
</reference>
<dbReference type="PANTHER" id="PTHR43725">
    <property type="entry name" value="UDP-GLUCOSE 4-EPIMERASE"/>
    <property type="match status" value="1"/>
</dbReference>
<evidence type="ECO:0000313" key="3">
    <source>
        <dbReference type="EMBL" id="ETJ38967.1"/>
    </source>
</evidence>
<protein>
    <submittedName>
        <fullName evidence="3">NAD-dependent epimerase/dehydratase</fullName>
    </submittedName>
</protein>
<dbReference type="EMBL" id="AZMM01007032">
    <property type="protein sequence ID" value="ETJ38967.1"/>
    <property type="molecule type" value="Genomic_DNA"/>
</dbReference>
<dbReference type="InterPro" id="IPR001509">
    <property type="entry name" value="Epimerase_deHydtase"/>
</dbReference>
<comment type="similarity">
    <text evidence="1">Belongs to the NAD(P)-dependent epimerase/dehydratase family.</text>
</comment>
<feature type="non-terminal residue" evidence="3">
    <location>
        <position position="1"/>
    </location>
</feature>
<dbReference type="SUPFAM" id="SSF51735">
    <property type="entry name" value="NAD(P)-binding Rossmann-fold domains"/>
    <property type="match status" value="1"/>
</dbReference>
<proteinExistence type="inferred from homology"/>
<comment type="caution">
    <text evidence="3">The sequence shown here is derived from an EMBL/GenBank/DDBJ whole genome shotgun (WGS) entry which is preliminary data.</text>
</comment>
<dbReference type="InterPro" id="IPR036291">
    <property type="entry name" value="NAD(P)-bd_dom_sf"/>
</dbReference>
<feature type="non-terminal residue" evidence="3">
    <location>
        <position position="83"/>
    </location>
</feature>
<gene>
    <name evidence="3" type="ORF">Q604_UNBC07032G0001</name>
</gene>
<sequence length="83" mass="9421">SHLVDRLIELGHDVLVIDNLSTGMRSFVHEDAQFIEMDVRDPKLLSVFEEFKPSIVFHEAAQTMVQSSMENPSYDCDVNLIGL</sequence>
<dbReference type="Gene3D" id="3.40.50.720">
    <property type="entry name" value="NAD(P)-binding Rossmann-like Domain"/>
    <property type="match status" value="1"/>
</dbReference>
<feature type="domain" description="NAD-dependent epimerase/dehydratase" evidence="2">
    <location>
        <begin position="1"/>
        <end position="82"/>
    </location>
</feature>
<dbReference type="PANTHER" id="PTHR43725:SF53">
    <property type="entry name" value="UDP-ARABINOSE 4-EPIMERASE 1"/>
    <property type="match status" value="1"/>
</dbReference>
<accession>W1Y8X8</accession>
<evidence type="ECO:0000256" key="1">
    <source>
        <dbReference type="ARBA" id="ARBA00007637"/>
    </source>
</evidence>
<organism evidence="3">
    <name type="scientific">human gut metagenome</name>
    <dbReference type="NCBI Taxonomy" id="408170"/>
    <lineage>
        <taxon>unclassified sequences</taxon>
        <taxon>metagenomes</taxon>
        <taxon>organismal metagenomes</taxon>
    </lineage>
</organism>
<evidence type="ECO:0000259" key="2">
    <source>
        <dbReference type="Pfam" id="PF01370"/>
    </source>
</evidence>
<dbReference type="Pfam" id="PF01370">
    <property type="entry name" value="Epimerase"/>
    <property type="match status" value="1"/>
</dbReference>
<dbReference type="AlphaFoldDB" id="W1Y8X8"/>
<name>W1Y8X8_9ZZZZ</name>